<gene>
    <name evidence="3" type="ORF">G4L39_10670</name>
</gene>
<comment type="caution">
    <text evidence="3">The sequence shown here is derived from an EMBL/GenBank/DDBJ whole genome shotgun (WGS) entry which is preliminary data.</text>
</comment>
<feature type="chain" id="PRO_5026698272" evidence="2">
    <location>
        <begin position="22"/>
        <end position="256"/>
    </location>
</feature>
<reference evidence="3 4" key="1">
    <citation type="submission" date="2020-02" db="EMBL/GenBank/DDBJ databases">
        <title>Draft genome sequence of Limisphaera ngatamarikiensis NGM72.4T, a thermophilic Verrucomicrobia grouped in subdivision 3.</title>
        <authorList>
            <person name="Carere C.R."/>
            <person name="Steen J."/>
            <person name="Hugenholtz P."/>
            <person name="Stott M.B."/>
        </authorList>
    </citation>
    <scope>NUCLEOTIDE SEQUENCE [LARGE SCALE GENOMIC DNA]</scope>
    <source>
        <strain evidence="3 4">NGM72.4</strain>
    </source>
</reference>
<keyword evidence="4" id="KW-1185">Reference proteome</keyword>
<protein>
    <submittedName>
        <fullName evidence="3">DUF3450 domain-containing protein</fullName>
    </submittedName>
</protein>
<name>A0A6M1RYM3_9BACT</name>
<dbReference type="InterPro" id="IPR016866">
    <property type="entry name" value="UCP028069"/>
</dbReference>
<sequence>MRLGCWIGIVWCAAASFAGRAAEVTGSAGPEGASVLEQWVRTRQMISKVRSDWVAEREALEQTRALWEGELRTLEAAMSQVHTQSTVVVQERLQVEREKERLEKALEVLKGRLPELEGRVRRLAAGFPEPLKKTVQPLLDRLEGDGEVRGRSAWMRLQTLVTLLNEVEKFQSAVTVHPELRPGPDGKAVRVTVLYLGLGQAWFVDEGGRLAGRGVPGPDGWRWVEDSALAGRIRDAVEVYEGRQAARFVVLPVEVR</sequence>
<dbReference type="Proteomes" id="UP000477311">
    <property type="component" value="Unassembled WGS sequence"/>
</dbReference>
<feature type="coiled-coil region" evidence="1">
    <location>
        <begin position="57"/>
        <end position="119"/>
    </location>
</feature>
<evidence type="ECO:0000313" key="4">
    <source>
        <dbReference type="Proteomes" id="UP000477311"/>
    </source>
</evidence>
<dbReference type="RefSeq" id="WP_165108109.1">
    <property type="nucleotide sequence ID" value="NZ_JAAKYA010000072.1"/>
</dbReference>
<accession>A0A6M1RYM3</accession>
<evidence type="ECO:0000256" key="1">
    <source>
        <dbReference type="SAM" id="Coils"/>
    </source>
</evidence>
<feature type="signal peptide" evidence="2">
    <location>
        <begin position="1"/>
        <end position="21"/>
    </location>
</feature>
<proteinExistence type="predicted"/>
<evidence type="ECO:0000256" key="2">
    <source>
        <dbReference type="SAM" id="SignalP"/>
    </source>
</evidence>
<organism evidence="3 4">
    <name type="scientific">Limisphaera ngatamarikiensis</name>
    <dbReference type="NCBI Taxonomy" id="1324935"/>
    <lineage>
        <taxon>Bacteria</taxon>
        <taxon>Pseudomonadati</taxon>
        <taxon>Verrucomicrobiota</taxon>
        <taxon>Verrucomicrobiia</taxon>
        <taxon>Limisphaerales</taxon>
        <taxon>Limisphaeraceae</taxon>
        <taxon>Limisphaera</taxon>
    </lineage>
</organism>
<dbReference type="AlphaFoldDB" id="A0A6M1RYM3"/>
<evidence type="ECO:0000313" key="3">
    <source>
        <dbReference type="EMBL" id="NGO39852.1"/>
    </source>
</evidence>
<dbReference type="EMBL" id="JAAKYA010000072">
    <property type="protein sequence ID" value="NGO39852.1"/>
    <property type="molecule type" value="Genomic_DNA"/>
</dbReference>
<keyword evidence="1" id="KW-0175">Coiled coil</keyword>
<keyword evidence="2" id="KW-0732">Signal</keyword>
<dbReference type="Pfam" id="PF11932">
    <property type="entry name" value="DUF3450"/>
    <property type="match status" value="1"/>
</dbReference>